<dbReference type="InterPro" id="IPR000531">
    <property type="entry name" value="Beta-barrel_TonB"/>
</dbReference>
<keyword evidence="4 10" id="KW-0812">Transmembrane</keyword>
<name>A0AAW7DRN6_9GAMM</name>
<dbReference type="Pfam" id="PF07715">
    <property type="entry name" value="Plug"/>
    <property type="match status" value="1"/>
</dbReference>
<dbReference type="NCBIfam" id="NF010038">
    <property type="entry name" value="PRK13513.1"/>
    <property type="match status" value="1"/>
</dbReference>
<feature type="signal peptide" evidence="13">
    <location>
        <begin position="1"/>
        <end position="23"/>
    </location>
</feature>
<evidence type="ECO:0000259" key="15">
    <source>
        <dbReference type="Pfam" id="PF07715"/>
    </source>
</evidence>
<dbReference type="Gene3D" id="2.40.170.20">
    <property type="entry name" value="TonB-dependent receptor, beta-barrel domain"/>
    <property type="match status" value="1"/>
</dbReference>
<accession>A0AAW7DRN6</accession>
<evidence type="ECO:0000256" key="11">
    <source>
        <dbReference type="RuleBase" id="RU003357"/>
    </source>
</evidence>
<dbReference type="AlphaFoldDB" id="A0AAW7DRN6"/>
<proteinExistence type="inferred from homology"/>
<reference evidence="16" key="2">
    <citation type="journal article" date="2022" name="Sci. Total Environ.">
        <title>Prevalence, transmission, and molecular epidemiology of tet(X)-positive bacteria among humans, animals, and environmental niches in China: An epidemiological, and genomic-based study.</title>
        <authorList>
            <person name="Dong N."/>
            <person name="Zeng Y."/>
            <person name="Cai C."/>
            <person name="Sun C."/>
            <person name="Lu J."/>
            <person name="Liu C."/>
            <person name="Zhou H."/>
            <person name="Sun Q."/>
            <person name="Shu L."/>
            <person name="Wang H."/>
            <person name="Wang Y."/>
            <person name="Wang S."/>
            <person name="Wu C."/>
            <person name="Chan E.W."/>
            <person name="Chen G."/>
            <person name="Shen Z."/>
            <person name="Chen S."/>
            <person name="Zhang R."/>
        </authorList>
    </citation>
    <scope>NUCLEOTIDE SEQUENCE</scope>
    <source>
        <strain evidence="16">DF46-2-2</strain>
    </source>
</reference>
<dbReference type="Gene3D" id="2.170.130.10">
    <property type="entry name" value="TonB-dependent receptor, plug domain"/>
    <property type="match status" value="1"/>
</dbReference>
<comment type="subcellular location">
    <subcellularLocation>
        <location evidence="1 10">Cell outer membrane</location>
        <topology evidence="1 10">Multi-pass membrane protein</topology>
    </subcellularLocation>
</comment>
<dbReference type="Pfam" id="PF00593">
    <property type="entry name" value="TonB_dep_Rec_b-barrel"/>
    <property type="match status" value="1"/>
</dbReference>
<dbReference type="Proteomes" id="UP001173465">
    <property type="component" value="Unassembled WGS sequence"/>
</dbReference>
<dbReference type="PROSITE" id="PS52016">
    <property type="entry name" value="TONB_DEPENDENT_REC_3"/>
    <property type="match status" value="1"/>
</dbReference>
<dbReference type="InterPro" id="IPR037066">
    <property type="entry name" value="Plug_dom_sf"/>
</dbReference>
<keyword evidence="7 11" id="KW-0798">TonB box</keyword>
<evidence type="ECO:0000256" key="2">
    <source>
        <dbReference type="ARBA" id="ARBA00022448"/>
    </source>
</evidence>
<feature type="domain" description="TonB-dependent receptor-like beta-barrel" evidence="14">
    <location>
        <begin position="181"/>
        <end position="633"/>
    </location>
</feature>
<keyword evidence="3 10" id="KW-1134">Transmembrane beta strand</keyword>
<dbReference type="PANTHER" id="PTHR30069:SF53">
    <property type="entry name" value="COLICIN I RECEPTOR-RELATED"/>
    <property type="match status" value="1"/>
</dbReference>
<evidence type="ECO:0000256" key="13">
    <source>
        <dbReference type="SAM" id="SignalP"/>
    </source>
</evidence>
<keyword evidence="2 10" id="KW-0813">Transport</keyword>
<keyword evidence="9 10" id="KW-0998">Cell outer membrane</keyword>
<evidence type="ECO:0000256" key="4">
    <source>
        <dbReference type="ARBA" id="ARBA00022692"/>
    </source>
</evidence>
<dbReference type="PANTHER" id="PTHR30069">
    <property type="entry name" value="TONB-DEPENDENT OUTER MEMBRANE RECEPTOR"/>
    <property type="match status" value="1"/>
</dbReference>
<dbReference type="GO" id="GO:0015344">
    <property type="term" value="F:siderophore uptake transmembrane transporter activity"/>
    <property type="evidence" value="ECO:0007669"/>
    <property type="project" value="TreeGrafter"/>
</dbReference>
<evidence type="ECO:0000256" key="8">
    <source>
        <dbReference type="ARBA" id="ARBA00023136"/>
    </source>
</evidence>
<comment type="similarity">
    <text evidence="10 11">Belongs to the TonB-dependent receptor family.</text>
</comment>
<keyword evidence="5 13" id="KW-0732">Signal</keyword>
<evidence type="ECO:0000259" key="14">
    <source>
        <dbReference type="Pfam" id="PF00593"/>
    </source>
</evidence>
<evidence type="ECO:0000256" key="3">
    <source>
        <dbReference type="ARBA" id="ARBA00022452"/>
    </source>
</evidence>
<keyword evidence="6" id="KW-0406">Ion transport</keyword>
<feature type="chain" id="PRO_5043778889" evidence="13">
    <location>
        <begin position="24"/>
        <end position="660"/>
    </location>
</feature>
<dbReference type="SUPFAM" id="SSF56935">
    <property type="entry name" value="Porins"/>
    <property type="match status" value="1"/>
</dbReference>
<sequence>MHPPYVRFSLLTLAITANSYALAASSEPETLQLKETVVTAAGFEQQVKNAPASISVISQQDLAKKSYKDVTDALKDVPGVVVTGGGSSSDISVRGMGAKYTLILVDGRRQDSRSTRPNSDGPGIEQGWIPPIEAIERIEVVRGPMSSLYGSDAMGGVVNIITKKTNQEWRGSLRSEYTAQDTSRSGNYHQTNAYLSGPLVDGVLGLQAYAQTSRRAEDKFSNGYNQQKNDSLTSKLSFTPNEAHQFALEVGKSEQERNARLGRSATRSNSQNDYDRKHLAITHQGNWEGGVANTYLQQEKIENPSRDMEVKNTVLDNQTTLFFDQNITTLGAQYKYEDLHDDGNQLEMALDKNRLTRWSWALFAENEWQLHEDFALTTGLRLDRDQNYGSHWSPRVYGVWNPASLEQWTFKGGVSTGYRSPDLRSAVDNWGQITGGGGDPAIIVGNSNLKPEKSVSTEFGAVWDNLDNLSIGATIFQTDFKDKITEERRCTDGDGSKATGTCKIGNTSYKFISDRMNVDKAQMRGLEATLDWSITSDLALSSSYTFTHSKQKSGKFKGKPLNKMPKHMINSTLDWTMSDQLNSWARVNYRGKSSEYQGRTTMSKGSPSYTFVDFGGNYKINKNLTLMAGVYNVFNKVVDYEHYDAVLDGRRYTVGATLSF</sequence>
<evidence type="ECO:0000313" key="16">
    <source>
        <dbReference type="EMBL" id="MDM1695995.1"/>
    </source>
</evidence>
<dbReference type="GO" id="GO:0044718">
    <property type="term" value="P:siderophore transmembrane transport"/>
    <property type="evidence" value="ECO:0007669"/>
    <property type="project" value="TreeGrafter"/>
</dbReference>
<dbReference type="EMBL" id="JACANB010000002">
    <property type="protein sequence ID" value="MDM1695995.1"/>
    <property type="molecule type" value="Genomic_DNA"/>
</dbReference>
<evidence type="ECO:0000256" key="10">
    <source>
        <dbReference type="PROSITE-ProRule" id="PRU01360"/>
    </source>
</evidence>
<keyword evidence="8 10" id="KW-0472">Membrane</keyword>
<dbReference type="InterPro" id="IPR012910">
    <property type="entry name" value="Plug_dom"/>
</dbReference>
<evidence type="ECO:0000256" key="5">
    <source>
        <dbReference type="ARBA" id="ARBA00022729"/>
    </source>
</evidence>
<organism evidence="16 17">
    <name type="scientific">Thiopseudomonas alkaliphila</name>
    <dbReference type="NCBI Taxonomy" id="1697053"/>
    <lineage>
        <taxon>Bacteria</taxon>
        <taxon>Pseudomonadati</taxon>
        <taxon>Pseudomonadota</taxon>
        <taxon>Gammaproteobacteria</taxon>
        <taxon>Pseudomonadales</taxon>
        <taxon>Pseudomonadaceae</taxon>
        <taxon>Thiopseudomonas</taxon>
    </lineage>
</organism>
<evidence type="ECO:0000256" key="1">
    <source>
        <dbReference type="ARBA" id="ARBA00004571"/>
    </source>
</evidence>
<evidence type="ECO:0000256" key="12">
    <source>
        <dbReference type="SAM" id="MobiDB-lite"/>
    </source>
</evidence>
<feature type="region of interest" description="Disordered" evidence="12">
    <location>
        <begin position="252"/>
        <end position="274"/>
    </location>
</feature>
<reference evidence="16" key="1">
    <citation type="submission" date="2020-06" db="EMBL/GenBank/DDBJ databases">
        <authorList>
            <person name="Dong N."/>
        </authorList>
    </citation>
    <scope>NUCLEOTIDE SEQUENCE</scope>
    <source>
        <strain evidence="16">DF46-2-2</strain>
    </source>
</reference>
<evidence type="ECO:0000256" key="9">
    <source>
        <dbReference type="ARBA" id="ARBA00023237"/>
    </source>
</evidence>
<dbReference type="InterPro" id="IPR036942">
    <property type="entry name" value="Beta-barrel_TonB_sf"/>
</dbReference>
<feature type="domain" description="TonB-dependent receptor plug" evidence="15">
    <location>
        <begin position="47"/>
        <end position="157"/>
    </location>
</feature>
<evidence type="ECO:0000256" key="6">
    <source>
        <dbReference type="ARBA" id="ARBA00023065"/>
    </source>
</evidence>
<evidence type="ECO:0000313" key="17">
    <source>
        <dbReference type="Proteomes" id="UP001173465"/>
    </source>
</evidence>
<dbReference type="CDD" id="cd01347">
    <property type="entry name" value="ligand_gated_channel"/>
    <property type="match status" value="1"/>
</dbReference>
<dbReference type="GO" id="GO:0009279">
    <property type="term" value="C:cell outer membrane"/>
    <property type="evidence" value="ECO:0007669"/>
    <property type="project" value="UniProtKB-SubCell"/>
</dbReference>
<comment type="caution">
    <text evidence="16">The sequence shown here is derived from an EMBL/GenBank/DDBJ whole genome shotgun (WGS) entry which is preliminary data.</text>
</comment>
<protein>
    <submittedName>
        <fullName evidence="16">Ligand-gated channel protein</fullName>
    </submittedName>
</protein>
<gene>
    <name evidence="16" type="ORF">HX099_04850</name>
</gene>
<evidence type="ECO:0000256" key="7">
    <source>
        <dbReference type="ARBA" id="ARBA00023077"/>
    </source>
</evidence>
<dbReference type="InterPro" id="IPR039426">
    <property type="entry name" value="TonB-dep_rcpt-like"/>
</dbReference>
<dbReference type="RefSeq" id="WP_286593415.1">
    <property type="nucleotide sequence ID" value="NZ_JACANB010000002.1"/>
</dbReference>